<dbReference type="NCBIfam" id="NF003765">
    <property type="entry name" value="PRK05359.1"/>
    <property type="match status" value="1"/>
</dbReference>
<protein>
    <recommendedName>
        <fullName evidence="6 7">Oligoribonuclease</fullName>
        <ecNumber evidence="7">3.1.-.-</ecNumber>
    </recommendedName>
</protein>
<dbReference type="InterPro" id="IPR022894">
    <property type="entry name" value="Oligoribonuclease"/>
</dbReference>
<dbReference type="FunFam" id="3.30.420.10:FF:000003">
    <property type="entry name" value="Oligoribonuclease"/>
    <property type="match status" value="1"/>
</dbReference>
<dbReference type="InterPro" id="IPR013520">
    <property type="entry name" value="Ribonucl_H"/>
</dbReference>
<organism evidence="10 11">
    <name type="scientific">Phycicoccus duodecadis</name>
    <dbReference type="NCBI Taxonomy" id="173053"/>
    <lineage>
        <taxon>Bacteria</taxon>
        <taxon>Bacillati</taxon>
        <taxon>Actinomycetota</taxon>
        <taxon>Actinomycetes</taxon>
        <taxon>Micrococcales</taxon>
        <taxon>Intrasporangiaceae</taxon>
        <taxon>Phycicoccus</taxon>
    </lineage>
</organism>
<evidence type="ECO:0000256" key="8">
    <source>
        <dbReference type="SAM" id="MobiDB-lite"/>
    </source>
</evidence>
<feature type="active site" evidence="7">
    <location>
        <position position="137"/>
    </location>
</feature>
<dbReference type="EC" id="3.1.-.-" evidence="7"/>
<dbReference type="SMART" id="SM00479">
    <property type="entry name" value="EXOIII"/>
    <property type="match status" value="1"/>
</dbReference>
<dbReference type="InterPro" id="IPR012337">
    <property type="entry name" value="RNaseH-like_sf"/>
</dbReference>
<dbReference type="RefSeq" id="WP_425440326.1">
    <property type="nucleotide sequence ID" value="NZ_PJNE01000001.1"/>
</dbReference>
<dbReference type="GO" id="GO:0003676">
    <property type="term" value="F:nucleic acid binding"/>
    <property type="evidence" value="ECO:0007669"/>
    <property type="project" value="InterPro"/>
</dbReference>
<evidence type="ECO:0000259" key="9">
    <source>
        <dbReference type="SMART" id="SM00479"/>
    </source>
</evidence>
<reference evidence="10 11" key="1">
    <citation type="submission" date="2017-12" db="EMBL/GenBank/DDBJ databases">
        <title>Sequencing the genomes of 1000 Actinobacteria strains.</title>
        <authorList>
            <person name="Klenk H.-P."/>
        </authorList>
    </citation>
    <scope>NUCLEOTIDE SEQUENCE [LARGE SCALE GENOMIC DNA]</scope>
    <source>
        <strain evidence="10 11">DSM 12806</strain>
    </source>
</reference>
<evidence type="ECO:0000256" key="6">
    <source>
        <dbReference type="ARBA" id="ARBA00070964"/>
    </source>
</evidence>
<comment type="caution">
    <text evidence="10">The sequence shown here is derived from an EMBL/GenBank/DDBJ whole genome shotgun (WGS) entry which is preliminary data.</text>
</comment>
<comment type="subcellular location">
    <subcellularLocation>
        <location evidence="7">Cytoplasm</location>
    </subcellularLocation>
</comment>
<dbReference type="AlphaFoldDB" id="A0A2N3YJU7"/>
<proteinExistence type="inferred from homology"/>
<evidence type="ECO:0000256" key="3">
    <source>
        <dbReference type="ARBA" id="ARBA00022801"/>
    </source>
</evidence>
<evidence type="ECO:0000256" key="4">
    <source>
        <dbReference type="ARBA" id="ARBA00022839"/>
    </source>
</evidence>
<keyword evidence="3 7" id="KW-0378">Hydrolase</keyword>
<accession>A0A2N3YJU7</accession>
<name>A0A2N3YJU7_9MICO</name>
<evidence type="ECO:0000256" key="7">
    <source>
        <dbReference type="HAMAP-Rule" id="MF_00045"/>
    </source>
</evidence>
<dbReference type="Gene3D" id="3.30.420.10">
    <property type="entry name" value="Ribonuclease H-like superfamily/Ribonuclease H"/>
    <property type="match status" value="1"/>
</dbReference>
<keyword evidence="11" id="KW-1185">Reference proteome</keyword>
<evidence type="ECO:0000256" key="2">
    <source>
        <dbReference type="ARBA" id="ARBA00022722"/>
    </source>
</evidence>
<dbReference type="SUPFAM" id="SSF53098">
    <property type="entry name" value="Ribonuclease H-like"/>
    <property type="match status" value="1"/>
</dbReference>
<evidence type="ECO:0000313" key="10">
    <source>
        <dbReference type="EMBL" id="PKW27068.1"/>
    </source>
</evidence>
<feature type="domain" description="Exonuclease" evidence="9">
    <location>
        <begin position="15"/>
        <end position="189"/>
    </location>
</feature>
<dbReference type="HAMAP" id="MF_00045">
    <property type="entry name" value="Oligoribonuclease"/>
    <property type="match status" value="1"/>
</dbReference>
<dbReference type="EMBL" id="PJNE01000001">
    <property type="protein sequence ID" value="PKW27068.1"/>
    <property type="molecule type" value="Genomic_DNA"/>
</dbReference>
<keyword evidence="2 7" id="KW-0540">Nuclease</keyword>
<dbReference type="CDD" id="cd06135">
    <property type="entry name" value="Orn"/>
    <property type="match status" value="1"/>
</dbReference>
<dbReference type="Pfam" id="PF00929">
    <property type="entry name" value="RNase_T"/>
    <property type="match status" value="1"/>
</dbReference>
<sequence>MARMSTPSDRAHTDRIVWIDCEMTGLSLEYDALVEVAALVTDFELTVLGDGVDVVIRPPDAALTQMNDFVRSMHTTSGLLDELAEGTTMEDAEARVLEYVRAWAPEAGKAPLGGNTVATDRAFLARDMPGLESHLHYRIIDVSSIKELSRRWYPRAYFSAPTKSGGHRALADIRESIAELRYYRGAVFVDPPGRPTDDLRALAARHVVDHGGARTAAVAAGDAEDGTAGDGVPSTPS</sequence>
<keyword evidence="7" id="KW-0963">Cytoplasm</keyword>
<dbReference type="GO" id="GO:0005737">
    <property type="term" value="C:cytoplasm"/>
    <property type="evidence" value="ECO:0007669"/>
    <property type="project" value="UniProtKB-SubCell"/>
</dbReference>
<evidence type="ECO:0000256" key="5">
    <source>
        <dbReference type="ARBA" id="ARBA00057155"/>
    </source>
</evidence>
<dbReference type="PANTHER" id="PTHR11046">
    <property type="entry name" value="OLIGORIBONUCLEASE, MITOCHONDRIAL"/>
    <property type="match status" value="1"/>
</dbReference>
<dbReference type="InterPro" id="IPR036397">
    <property type="entry name" value="RNaseH_sf"/>
</dbReference>
<evidence type="ECO:0000313" key="11">
    <source>
        <dbReference type="Proteomes" id="UP000233781"/>
    </source>
</evidence>
<comment type="function">
    <text evidence="5 7">3'-to-5' exoribonuclease specific for small oligoribonucleotides.</text>
</comment>
<dbReference type="Proteomes" id="UP000233781">
    <property type="component" value="Unassembled WGS sequence"/>
</dbReference>
<feature type="region of interest" description="Disordered" evidence="8">
    <location>
        <begin position="218"/>
        <end position="237"/>
    </location>
</feature>
<comment type="similarity">
    <text evidence="1 7">Belongs to the oligoribonuclease family.</text>
</comment>
<dbReference type="PANTHER" id="PTHR11046:SF0">
    <property type="entry name" value="OLIGORIBONUCLEASE, MITOCHONDRIAL"/>
    <property type="match status" value="1"/>
</dbReference>
<evidence type="ECO:0000256" key="1">
    <source>
        <dbReference type="ARBA" id="ARBA00009921"/>
    </source>
</evidence>
<gene>
    <name evidence="7" type="primary">orn</name>
    <name evidence="10" type="ORF">ATL31_1899</name>
</gene>
<keyword evidence="4 7" id="KW-0269">Exonuclease</keyword>
<dbReference type="GO" id="GO:0000175">
    <property type="term" value="F:3'-5'-RNA exonuclease activity"/>
    <property type="evidence" value="ECO:0007669"/>
    <property type="project" value="InterPro"/>
</dbReference>